<reference evidence="1" key="1">
    <citation type="journal article" date="2021" name="bioRxiv">
        <title>Whole Genome Assembly and Annotation of Northern Wild Rice, Zizania palustris L., Supports a Whole Genome Duplication in the Zizania Genus.</title>
        <authorList>
            <person name="Haas M."/>
            <person name="Kono T."/>
            <person name="Macchietto M."/>
            <person name="Millas R."/>
            <person name="McGilp L."/>
            <person name="Shao M."/>
            <person name="Duquette J."/>
            <person name="Hirsch C.N."/>
            <person name="Kimball J."/>
        </authorList>
    </citation>
    <scope>NUCLEOTIDE SEQUENCE</scope>
    <source>
        <tissue evidence="1">Fresh leaf tissue</tissue>
    </source>
</reference>
<protein>
    <submittedName>
        <fullName evidence="1">Uncharacterized protein</fullName>
    </submittedName>
</protein>
<gene>
    <name evidence="1" type="ORF">GUJ93_ZPchr0014g47657</name>
</gene>
<sequence length="71" mass="7833">MLSVWNSVRSGRLRENCKLRKKQVLITCLSDETTVGTTGRQDKKGTAPSTSALIICLEAHELTGLERDKTS</sequence>
<accession>A0A8J5TH42</accession>
<reference evidence="1" key="2">
    <citation type="submission" date="2021-02" db="EMBL/GenBank/DDBJ databases">
        <authorList>
            <person name="Kimball J.A."/>
            <person name="Haas M.W."/>
            <person name="Macchietto M."/>
            <person name="Kono T."/>
            <person name="Duquette J."/>
            <person name="Shao M."/>
        </authorList>
    </citation>
    <scope>NUCLEOTIDE SEQUENCE</scope>
    <source>
        <tissue evidence="1">Fresh leaf tissue</tissue>
    </source>
</reference>
<organism evidence="1 2">
    <name type="scientific">Zizania palustris</name>
    <name type="common">Northern wild rice</name>
    <dbReference type="NCBI Taxonomy" id="103762"/>
    <lineage>
        <taxon>Eukaryota</taxon>
        <taxon>Viridiplantae</taxon>
        <taxon>Streptophyta</taxon>
        <taxon>Embryophyta</taxon>
        <taxon>Tracheophyta</taxon>
        <taxon>Spermatophyta</taxon>
        <taxon>Magnoliopsida</taxon>
        <taxon>Liliopsida</taxon>
        <taxon>Poales</taxon>
        <taxon>Poaceae</taxon>
        <taxon>BOP clade</taxon>
        <taxon>Oryzoideae</taxon>
        <taxon>Oryzeae</taxon>
        <taxon>Zizaniinae</taxon>
        <taxon>Zizania</taxon>
    </lineage>
</organism>
<proteinExistence type="predicted"/>
<dbReference type="AlphaFoldDB" id="A0A8J5TH42"/>
<dbReference type="EMBL" id="JAAALK010000086">
    <property type="protein sequence ID" value="KAG8083003.1"/>
    <property type="molecule type" value="Genomic_DNA"/>
</dbReference>
<name>A0A8J5TH42_ZIZPA</name>
<keyword evidence="2" id="KW-1185">Reference proteome</keyword>
<dbReference type="Proteomes" id="UP000729402">
    <property type="component" value="Unassembled WGS sequence"/>
</dbReference>
<evidence type="ECO:0000313" key="2">
    <source>
        <dbReference type="Proteomes" id="UP000729402"/>
    </source>
</evidence>
<comment type="caution">
    <text evidence="1">The sequence shown here is derived from an EMBL/GenBank/DDBJ whole genome shotgun (WGS) entry which is preliminary data.</text>
</comment>
<evidence type="ECO:0000313" key="1">
    <source>
        <dbReference type="EMBL" id="KAG8083003.1"/>
    </source>
</evidence>